<sequence>MTDIKLNAVERTEFGKGAARRLRRASQIPAVLYGHGGEPHHITLPSHETFLALKHSNALFDIQVDGKSTLAIAREVQRHPVSRDIEHVDLAIVTRGEKVEVDVTVHVTGEAAPGTLVSLEYQALTVSADATKLPEGVEVSVDGRQVGDQIHASDVVLPTGVELVTDPEMLVINVTAQPTAEQVEAELEEAEAEAGIEHDAPESEESAEDDEAAKDEE</sequence>
<name>A0ABY8QQX2_9MICO</name>
<feature type="domain" description="Large ribosomal subunit protein bL25 beta" evidence="8">
    <location>
        <begin position="98"/>
        <end position="176"/>
    </location>
</feature>
<dbReference type="NCBIfam" id="NF004131">
    <property type="entry name" value="PRK05618.2-1"/>
    <property type="match status" value="1"/>
</dbReference>
<reference evidence="9 10" key="1">
    <citation type="submission" date="2023-05" db="EMBL/GenBank/DDBJ databases">
        <title>Lithophilousrod everest ZFBP1038 complete genpme.</title>
        <authorList>
            <person name="Tian M."/>
        </authorList>
    </citation>
    <scope>NUCLEOTIDE SEQUENCE [LARGE SCALE GENOMIC DNA]</scope>
    <source>
        <strain evidence="9 10">ZFBP1038</strain>
    </source>
</reference>
<dbReference type="NCBIfam" id="TIGR00731">
    <property type="entry name" value="bL25_bact_ctc"/>
    <property type="match status" value="1"/>
</dbReference>
<gene>
    <name evidence="5" type="primary">rplY</name>
    <name evidence="5" type="synonym">ctc</name>
    <name evidence="9" type="ORF">LWF01_11600</name>
</gene>
<dbReference type="Pfam" id="PF14693">
    <property type="entry name" value="Ribosomal_TL5_C"/>
    <property type="match status" value="1"/>
</dbReference>
<dbReference type="NCBIfam" id="NF004612">
    <property type="entry name" value="PRK05943.1"/>
    <property type="match status" value="1"/>
</dbReference>
<keyword evidence="4 5" id="KW-0687">Ribonucleoprotein</keyword>
<feature type="compositionally biased region" description="Acidic residues" evidence="6">
    <location>
        <begin position="202"/>
        <end position="217"/>
    </location>
</feature>
<evidence type="ECO:0000259" key="8">
    <source>
        <dbReference type="Pfam" id="PF14693"/>
    </source>
</evidence>
<dbReference type="Pfam" id="PF01386">
    <property type="entry name" value="Ribosomal_L25p"/>
    <property type="match status" value="1"/>
</dbReference>
<dbReference type="InterPro" id="IPR001021">
    <property type="entry name" value="Ribosomal_bL25_long"/>
</dbReference>
<dbReference type="Gene3D" id="2.170.120.20">
    <property type="entry name" value="Ribosomal protein L25, beta domain"/>
    <property type="match status" value="1"/>
</dbReference>
<comment type="subunit">
    <text evidence="5">Part of the 50S ribosomal subunit; part of the 5S rRNA/L5/L18/L25 subcomplex. Contacts the 5S rRNA. Binds to the 5S rRNA independently of L5 and L18.</text>
</comment>
<evidence type="ECO:0000256" key="3">
    <source>
        <dbReference type="ARBA" id="ARBA00022980"/>
    </source>
</evidence>
<evidence type="ECO:0000259" key="7">
    <source>
        <dbReference type="Pfam" id="PF01386"/>
    </source>
</evidence>
<dbReference type="PANTHER" id="PTHR33284:SF1">
    <property type="entry name" value="RIBOSOMAL PROTEIN L25_GLN-TRNA SYNTHETASE, ANTI-CODON-BINDING DOMAIN-CONTAINING PROTEIN"/>
    <property type="match status" value="1"/>
</dbReference>
<dbReference type="InterPro" id="IPR037121">
    <property type="entry name" value="Ribosomal_bL25_C"/>
</dbReference>
<keyword evidence="2 5" id="KW-0694">RNA-binding</keyword>
<dbReference type="SUPFAM" id="SSF50715">
    <property type="entry name" value="Ribosomal protein L25-like"/>
    <property type="match status" value="1"/>
</dbReference>
<dbReference type="HAMAP" id="MF_01334">
    <property type="entry name" value="Ribosomal_bL25_CTC"/>
    <property type="match status" value="1"/>
</dbReference>
<feature type="domain" description="Large ribosomal subunit protein bL25 L25" evidence="7">
    <location>
        <begin position="6"/>
        <end position="90"/>
    </location>
</feature>
<keyword evidence="3 5" id="KW-0689">Ribosomal protein</keyword>
<evidence type="ECO:0000256" key="2">
    <source>
        <dbReference type="ARBA" id="ARBA00022884"/>
    </source>
</evidence>
<dbReference type="InterPro" id="IPR020930">
    <property type="entry name" value="Ribosomal_uL5_bac-type"/>
</dbReference>
<evidence type="ECO:0000313" key="9">
    <source>
        <dbReference type="EMBL" id="WGW10769.1"/>
    </source>
</evidence>
<dbReference type="InterPro" id="IPR020056">
    <property type="entry name" value="Rbsml_bL25/Gln-tRNA_synth_N"/>
</dbReference>
<dbReference type="CDD" id="cd00495">
    <property type="entry name" value="Ribosomal_L25_TL5_CTC"/>
    <property type="match status" value="1"/>
</dbReference>
<keyword evidence="1 5" id="KW-0699">rRNA-binding</keyword>
<dbReference type="GO" id="GO:0005840">
    <property type="term" value="C:ribosome"/>
    <property type="evidence" value="ECO:0007669"/>
    <property type="project" value="UniProtKB-KW"/>
</dbReference>
<evidence type="ECO:0000313" key="10">
    <source>
        <dbReference type="Proteomes" id="UP001209083"/>
    </source>
</evidence>
<feature type="region of interest" description="Disordered" evidence="6">
    <location>
        <begin position="181"/>
        <end position="217"/>
    </location>
</feature>
<dbReference type="Gene3D" id="2.40.240.10">
    <property type="entry name" value="Ribosomal Protein L25, Chain P"/>
    <property type="match status" value="1"/>
</dbReference>
<dbReference type="EMBL" id="CP090958">
    <property type="protein sequence ID" value="WGW10769.1"/>
    <property type="molecule type" value="Genomic_DNA"/>
</dbReference>
<evidence type="ECO:0000256" key="6">
    <source>
        <dbReference type="SAM" id="MobiDB-lite"/>
    </source>
</evidence>
<evidence type="ECO:0000256" key="5">
    <source>
        <dbReference type="HAMAP-Rule" id="MF_01334"/>
    </source>
</evidence>
<organism evidence="9 10">
    <name type="scientific">Saxibacter everestensis</name>
    <dbReference type="NCBI Taxonomy" id="2909229"/>
    <lineage>
        <taxon>Bacteria</taxon>
        <taxon>Bacillati</taxon>
        <taxon>Actinomycetota</taxon>
        <taxon>Actinomycetes</taxon>
        <taxon>Micrococcales</taxon>
        <taxon>Brevibacteriaceae</taxon>
        <taxon>Saxibacter</taxon>
    </lineage>
</organism>
<dbReference type="InterPro" id="IPR020057">
    <property type="entry name" value="Ribosomal_bL25_b-dom"/>
</dbReference>
<dbReference type="PANTHER" id="PTHR33284">
    <property type="entry name" value="RIBOSOMAL PROTEIN L25/GLN-TRNA SYNTHETASE, ANTI-CODON-BINDING DOMAIN-CONTAINING PROTEIN"/>
    <property type="match status" value="1"/>
</dbReference>
<dbReference type="Proteomes" id="UP001209083">
    <property type="component" value="Chromosome"/>
</dbReference>
<dbReference type="RefSeq" id="WP_349637552.1">
    <property type="nucleotide sequence ID" value="NZ_CP090958.1"/>
</dbReference>
<evidence type="ECO:0000256" key="1">
    <source>
        <dbReference type="ARBA" id="ARBA00022730"/>
    </source>
</evidence>
<comment type="similarity">
    <text evidence="5">Belongs to the bacterial ribosomal protein bL25 family. CTC subfamily.</text>
</comment>
<dbReference type="InterPro" id="IPR011035">
    <property type="entry name" value="Ribosomal_bL25/Gln-tRNA_synth"/>
</dbReference>
<evidence type="ECO:0000256" key="4">
    <source>
        <dbReference type="ARBA" id="ARBA00023274"/>
    </source>
</evidence>
<protein>
    <recommendedName>
        <fullName evidence="5">Large ribosomal subunit protein bL25</fullName>
    </recommendedName>
    <alternativeName>
        <fullName evidence="5">General stress protein CTC</fullName>
    </alternativeName>
</protein>
<keyword evidence="10" id="KW-1185">Reference proteome</keyword>
<accession>A0ABY8QQX2</accession>
<feature type="compositionally biased region" description="Acidic residues" evidence="6">
    <location>
        <begin position="183"/>
        <end position="194"/>
    </location>
</feature>
<dbReference type="InterPro" id="IPR029751">
    <property type="entry name" value="Ribosomal_L25_dom"/>
</dbReference>
<proteinExistence type="inferred from homology"/>
<comment type="function">
    <text evidence="5">This is one of the proteins that binds to the 5S RNA in the ribosome where it forms part of the central protuberance.</text>
</comment>